<feature type="compositionally biased region" description="Low complexity" evidence="11">
    <location>
        <begin position="294"/>
        <end position="311"/>
    </location>
</feature>
<comment type="subcellular location">
    <subcellularLocation>
        <location evidence="1">Cytoplasm</location>
    </subcellularLocation>
</comment>
<dbReference type="STRING" id="765440.A0A0C3F2P6"/>
<dbReference type="FunFam" id="3.30.200.20:FF:000087">
    <property type="entry name" value="Dual specificity tyrosine-phosphorylation-regulated kinase 1A"/>
    <property type="match status" value="1"/>
</dbReference>
<keyword evidence="14" id="KW-1185">Reference proteome</keyword>
<feature type="compositionally biased region" description="Low complexity" evidence="11">
    <location>
        <begin position="256"/>
        <end position="266"/>
    </location>
</feature>
<feature type="compositionally biased region" description="Low complexity" evidence="11">
    <location>
        <begin position="890"/>
        <end position="925"/>
    </location>
</feature>
<keyword evidence="5" id="KW-0597">Phosphoprotein</keyword>
<feature type="compositionally biased region" description="Polar residues" evidence="11">
    <location>
        <begin position="1099"/>
        <end position="1113"/>
    </location>
</feature>
<feature type="compositionally biased region" description="Low complexity" evidence="11">
    <location>
        <begin position="811"/>
        <end position="832"/>
    </location>
</feature>
<dbReference type="Gene3D" id="3.30.200.20">
    <property type="entry name" value="Phosphorylase Kinase, domain 1"/>
    <property type="match status" value="1"/>
</dbReference>
<dbReference type="InParanoid" id="A0A0C3F2P6"/>
<feature type="compositionally biased region" description="Polar residues" evidence="11">
    <location>
        <begin position="1202"/>
        <end position="1215"/>
    </location>
</feature>
<dbReference type="PANTHER" id="PTHR24058">
    <property type="entry name" value="DUAL SPECIFICITY PROTEIN KINASE"/>
    <property type="match status" value="1"/>
</dbReference>
<feature type="region of interest" description="Disordered" evidence="11">
    <location>
        <begin position="805"/>
        <end position="855"/>
    </location>
</feature>
<feature type="region of interest" description="Disordered" evidence="11">
    <location>
        <begin position="256"/>
        <end position="352"/>
    </location>
</feature>
<keyword evidence="6" id="KW-0808">Transferase</keyword>
<feature type="compositionally biased region" description="Polar residues" evidence="11">
    <location>
        <begin position="930"/>
        <end position="944"/>
    </location>
</feature>
<evidence type="ECO:0000256" key="11">
    <source>
        <dbReference type="SAM" id="MobiDB-lite"/>
    </source>
</evidence>
<dbReference type="GO" id="GO:0005524">
    <property type="term" value="F:ATP binding"/>
    <property type="evidence" value="ECO:0007669"/>
    <property type="project" value="UniProtKB-UniRule"/>
</dbReference>
<accession>A0A0C3F2P6</accession>
<dbReference type="EMBL" id="KN833062">
    <property type="protein sequence ID" value="KIM74349.1"/>
    <property type="molecule type" value="Genomic_DNA"/>
</dbReference>
<keyword evidence="8" id="KW-0418">Kinase</keyword>
<dbReference type="PROSITE" id="PS00107">
    <property type="entry name" value="PROTEIN_KINASE_ATP"/>
    <property type="match status" value="1"/>
</dbReference>
<evidence type="ECO:0000256" key="1">
    <source>
        <dbReference type="ARBA" id="ARBA00004496"/>
    </source>
</evidence>
<dbReference type="SMART" id="SM00220">
    <property type="entry name" value="S_TKc"/>
    <property type="match status" value="1"/>
</dbReference>
<dbReference type="PROSITE" id="PS00108">
    <property type="entry name" value="PROTEIN_KINASE_ST"/>
    <property type="match status" value="1"/>
</dbReference>
<evidence type="ECO:0000313" key="13">
    <source>
        <dbReference type="EMBL" id="KIM74349.1"/>
    </source>
</evidence>
<evidence type="ECO:0000256" key="7">
    <source>
        <dbReference type="ARBA" id="ARBA00022741"/>
    </source>
</evidence>
<feature type="compositionally biased region" description="Low complexity" evidence="11">
    <location>
        <begin position="1116"/>
        <end position="1135"/>
    </location>
</feature>
<feature type="compositionally biased region" description="Low complexity" evidence="11">
    <location>
        <begin position="53"/>
        <end position="95"/>
    </location>
</feature>
<dbReference type="GO" id="GO:0004674">
    <property type="term" value="F:protein serine/threonine kinase activity"/>
    <property type="evidence" value="ECO:0007669"/>
    <property type="project" value="UniProtKB-KW"/>
</dbReference>
<evidence type="ECO:0000259" key="12">
    <source>
        <dbReference type="PROSITE" id="PS50011"/>
    </source>
</evidence>
<feature type="binding site" evidence="10">
    <location>
        <position position="496"/>
    </location>
    <ligand>
        <name>ATP</name>
        <dbReference type="ChEBI" id="CHEBI:30616"/>
    </ligand>
</feature>
<reference evidence="13 14" key="1">
    <citation type="submission" date="2014-04" db="EMBL/GenBank/DDBJ databases">
        <authorList>
            <consortium name="DOE Joint Genome Institute"/>
            <person name="Kuo A."/>
            <person name="Tarkka M."/>
            <person name="Buscot F."/>
            <person name="Kohler A."/>
            <person name="Nagy L.G."/>
            <person name="Floudas D."/>
            <person name="Copeland A."/>
            <person name="Barry K.W."/>
            <person name="Cichocki N."/>
            <person name="Veneault-Fourrey C."/>
            <person name="LaButti K."/>
            <person name="Lindquist E.A."/>
            <person name="Lipzen A."/>
            <person name="Lundell T."/>
            <person name="Morin E."/>
            <person name="Murat C."/>
            <person name="Sun H."/>
            <person name="Tunlid A."/>
            <person name="Henrissat B."/>
            <person name="Grigoriev I.V."/>
            <person name="Hibbett D.S."/>
            <person name="Martin F."/>
            <person name="Nordberg H.P."/>
            <person name="Cantor M.N."/>
            <person name="Hua S.X."/>
        </authorList>
    </citation>
    <scope>NUCLEOTIDE SEQUENCE [LARGE SCALE GENOMIC DNA]</scope>
    <source>
        <strain evidence="13 14">F 1598</strain>
    </source>
</reference>
<dbReference type="CDD" id="cd14212">
    <property type="entry name" value="PKc_YAK1"/>
    <property type="match status" value="1"/>
</dbReference>
<feature type="compositionally biased region" description="Polar residues" evidence="11">
    <location>
        <begin position="140"/>
        <end position="163"/>
    </location>
</feature>
<comment type="similarity">
    <text evidence="2">Belongs to the protein kinase superfamily. CMGC Ser/Thr protein kinase family. MNB/DYRK subfamily.</text>
</comment>
<dbReference type="GO" id="GO:0005634">
    <property type="term" value="C:nucleus"/>
    <property type="evidence" value="ECO:0007669"/>
    <property type="project" value="TreeGrafter"/>
</dbReference>
<feature type="compositionally biased region" description="Pro residues" evidence="11">
    <location>
        <begin position="39"/>
        <end position="52"/>
    </location>
</feature>
<dbReference type="InterPro" id="IPR017441">
    <property type="entry name" value="Protein_kinase_ATP_BS"/>
</dbReference>
<evidence type="ECO:0000313" key="14">
    <source>
        <dbReference type="Proteomes" id="UP000054166"/>
    </source>
</evidence>
<feature type="compositionally biased region" description="Low complexity" evidence="11">
    <location>
        <begin position="26"/>
        <end position="38"/>
    </location>
</feature>
<dbReference type="Proteomes" id="UP000054166">
    <property type="component" value="Unassembled WGS sequence"/>
</dbReference>
<organism evidence="13 14">
    <name type="scientific">Piloderma croceum (strain F 1598)</name>
    <dbReference type="NCBI Taxonomy" id="765440"/>
    <lineage>
        <taxon>Eukaryota</taxon>
        <taxon>Fungi</taxon>
        <taxon>Dikarya</taxon>
        <taxon>Basidiomycota</taxon>
        <taxon>Agaricomycotina</taxon>
        <taxon>Agaricomycetes</taxon>
        <taxon>Agaricomycetidae</taxon>
        <taxon>Atheliales</taxon>
        <taxon>Atheliaceae</taxon>
        <taxon>Piloderma</taxon>
    </lineage>
</organism>
<dbReference type="OrthoDB" id="9332038at2759"/>
<keyword evidence="9 10" id="KW-0067">ATP-binding</keyword>
<dbReference type="FunFam" id="1.10.510.10:FF:000380">
    <property type="entry name" value="Serine/threonine-protein kinase ppk15"/>
    <property type="match status" value="1"/>
</dbReference>
<dbReference type="HOGENOM" id="CLU_000288_88_0_1"/>
<evidence type="ECO:0000256" key="6">
    <source>
        <dbReference type="ARBA" id="ARBA00022679"/>
    </source>
</evidence>
<dbReference type="GO" id="GO:0004713">
    <property type="term" value="F:protein tyrosine kinase activity"/>
    <property type="evidence" value="ECO:0007669"/>
    <property type="project" value="TreeGrafter"/>
</dbReference>
<sequence>MSEPELAYMTEDFDLPRWQTQSHLDPLSSSSAQAAQHTAPPPYLYPPPPPPQSQSLTGQQQRLQPPQQSPPTQGQSSSRQPPRISQLLEQEQQQQGFAGSSPYSLSPHTQLNRSTSLGGGSGATRSRRHHPPDDLEGAFNSDSQGLSSPRQTGPSQLQTSLYPSSVAYHQAQSLSGTSSGHSPSAASPGTADTYPDMYYNGSGGRHAPKRSQTEHEINTSVHGGGRSPMRTVTGNASNSSLIDSYAQQSQYSPTAASYASPYAPTSGNLPPAPYHSHSRSHSQVKGEPTTPRISSPYTPSATSTAYSPSYTMDSSTSPHPPPPLRQNSASTPNTPFPYAHPSQSPGGGPFFKTEPMQVDIPQHKRRASGFKRVRDVRDLRPFVNAQPAGRRMDSTGTYLSPLRQLTTNIIDTYRICNPQFRYESTHNPRRVLTKPSKPAHNEGYDNDDYDYILYVNDWLGTEEGHKYLILDILGQGTFGQVVKCQNMKTHEIVAVKVVKNKPAYFNQSMMEVTILELLNNQCDPHDEHHILRLRDSFIHRSHLCLVFELLSSNLYELIKQNQFQGLSTQLVKVFTAQLLDAMTVLKDARLIHCDLKPENILLKSLQSPQIKVIDFGSACHERQTVYTYIQSRFYRSPEVLLGIPYTASIDMWSLGCIAVELFLGLPLFPGTSEYNQITRIVEMVGMPPQYMLDIGKQTNQFFDSYIDHYGQKKYRLKTLEQYSREHNTNEQPGKQYFKATSLPEIVNTAPMPTFKSSSRQGHEMEKELNNRASFIDFCQGLLNLNPIERWSPQQARQHPFITGEKFTRPFTPSTQTQQQITQTATPSSTTSTVGSDPKRPYGGLVPSQPKGTRAYQDAASYNHHLAQHQAYTAQAQAATQAANNAFRNPYINQQNSSQPSSSYAGPQDPSNPPFSSQQSHSQQHPAGQLGINTSVQQYPSQPSGTGAGGLTVPSSMGPAPPSNTYYANNRGRANTINQMDAVPPALARLQHMNQDVIAGRNALTPVLNRDDAMREWERRQSGKPPAAQPYPQLEFLQQQAELAAASGLTNWSQQAAVSGRYQPPTSKLSHSYAPTIVIEDDRQNAVISNVRTAARPDGPSTNYSSSAAITSPPQAYASNSTTNNRYTSNYTQQQTPTSPFDSLDRRTDIGNMFAPMQPEHYQSYNNSAPSSATHSQQNQPRNIVPQQQPAAQSFYGPGVANVVSQGQSNNDGGRK</sequence>
<keyword evidence="7 10" id="KW-0547">Nucleotide-binding</keyword>
<feature type="compositionally biased region" description="Polar residues" evidence="11">
    <location>
        <begin position="96"/>
        <end position="116"/>
    </location>
</feature>
<feature type="compositionally biased region" description="Polar residues" evidence="11">
    <location>
        <begin position="1160"/>
        <end position="1191"/>
    </location>
</feature>
<dbReference type="Pfam" id="PF00069">
    <property type="entry name" value="Pkinase"/>
    <property type="match status" value="1"/>
</dbReference>
<dbReference type="PANTHER" id="PTHR24058:SF17">
    <property type="entry name" value="HOMEODOMAIN INTERACTING PROTEIN KINASE, ISOFORM D"/>
    <property type="match status" value="1"/>
</dbReference>
<dbReference type="PROSITE" id="PS50011">
    <property type="entry name" value="PROTEIN_KINASE_DOM"/>
    <property type="match status" value="1"/>
</dbReference>
<gene>
    <name evidence="13" type="ORF">PILCRDRAFT_707999</name>
</gene>
<proteinExistence type="inferred from homology"/>
<name>A0A0C3F2P6_PILCF</name>
<dbReference type="InterPro" id="IPR008271">
    <property type="entry name" value="Ser/Thr_kinase_AS"/>
</dbReference>
<evidence type="ECO:0000256" key="10">
    <source>
        <dbReference type="PROSITE-ProRule" id="PRU10141"/>
    </source>
</evidence>
<dbReference type="Gene3D" id="1.10.510.10">
    <property type="entry name" value="Transferase(Phosphotransferase) domain 1"/>
    <property type="match status" value="1"/>
</dbReference>
<feature type="region of interest" description="Disordered" evidence="11">
    <location>
        <begin position="1159"/>
        <end position="1215"/>
    </location>
</feature>
<feature type="region of interest" description="Disordered" evidence="11">
    <location>
        <begin position="1091"/>
        <end position="1147"/>
    </location>
</feature>
<reference evidence="14" key="2">
    <citation type="submission" date="2015-01" db="EMBL/GenBank/DDBJ databases">
        <title>Evolutionary Origins and Diversification of the Mycorrhizal Mutualists.</title>
        <authorList>
            <consortium name="DOE Joint Genome Institute"/>
            <consortium name="Mycorrhizal Genomics Consortium"/>
            <person name="Kohler A."/>
            <person name="Kuo A."/>
            <person name="Nagy L.G."/>
            <person name="Floudas D."/>
            <person name="Copeland A."/>
            <person name="Barry K.W."/>
            <person name="Cichocki N."/>
            <person name="Veneault-Fourrey C."/>
            <person name="LaButti K."/>
            <person name="Lindquist E.A."/>
            <person name="Lipzen A."/>
            <person name="Lundell T."/>
            <person name="Morin E."/>
            <person name="Murat C."/>
            <person name="Riley R."/>
            <person name="Ohm R."/>
            <person name="Sun H."/>
            <person name="Tunlid A."/>
            <person name="Henrissat B."/>
            <person name="Grigoriev I.V."/>
            <person name="Hibbett D.S."/>
            <person name="Martin F."/>
        </authorList>
    </citation>
    <scope>NUCLEOTIDE SEQUENCE [LARGE SCALE GENOMIC DNA]</scope>
    <source>
        <strain evidence="14">F 1598</strain>
    </source>
</reference>
<evidence type="ECO:0000256" key="8">
    <source>
        <dbReference type="ARBA" id="ARBA00022777"/>
    </source>
</evidence>
<dbReference type="InterPro" id="IPR000719">
    <property type="entry name" value="Prot_kinase_dom"/>
</dbReference>
<feature type="region of interest" description="Disordered" evidence="11">
    <location>
        <begin position="1"/>
        <end position="237"/>
    </location>
</feature>
<dbReference type="InterPro" id="IPR011009">
    <property type="entry name" value="Kinase-like_dom_sf"/>
</dbReference>
<keyword evidence="3" id="KW-0963">Cytoplasm</keyword>
<keyword evidence="4" id="KW-0723">Serine/threonine-protein kinase</keyword>
<protein>
    <recommendedName>
        <fullName evidence="12">Protein kinase domain-containing protein</fullName>
    </recommendedName>
</protein>
<evidence type="ECO:0000256" key="4">
    <source>
        <dbReference type="ARBA" id="ARBA00022527"/>
    </source>
</evidence>
<feature type="domain" description="Protein kinase" evidence="12">
    <location>
        <begin position="467"/>
        <end position="801"/>
    </location>
</feature>
<dbReference type="GO" id="GO:0005737">
    <property type="term" value="C:cytoplasm"/>
    <property type="evidence" value="ECO:0007669"/>
    <property type="project" value="UniProtKB-SubCell"/>
</dbReference>
<feature type="compositionally biased region" description="Low complexity" evidence="11">
    <location>
        <begin position="173"/>
        <end position="191"/>
    </location>
</feature>
<dbReference type="SUPFAM" id="SSF56112">
    <property type="entry name" value="Protein kinase-like (PK-like)"/>
    <property type="match status" value="1"/>
</dbReference>
<evidence type="ECO:0000256" key="3">
    <source>
        <dbReference type="ARBA" id="ARBA00022490"/>
    </source>
</evidence>
<dbReference type="AlphaFoldDB" id="A0A0C3F2P6"/>
<evidence type="ECO:0000256" key="2">
    <source>
        <dbReference type="ARBA" id="ARBA00008867"/>
    </source>
</evidence>
<evidence type="ECO:0000256" key="9">
    <source>
        <dbReference type="ARBA" id="ARBA00022840"/>
    </source>
</evidence>
<dbReference type="InterPro" id="IPR050494">
    <property type="entry name" value="Ser_Thr_dual-spec_kinase"/>
</dbReference>
<feature type="region of interest" description="Disordered" evidence="11">
    <location>
        <begin position="890"/>
        <end position="969"/>
    </location>
</feature>
<evidence type="ECO:0000256" key="5">
    <source>
        <dbReference type="ARBA" id="ARBA00022553"/>
    </source>
</evidence>